<evidence type="ECO:0000313" key="4">
    <source>
        <dbReference type="EMBL" id="TXB65200.1"/>
    </source>
</evidence>
<keyword evidence="2" id="KW-1133">Transmembrane helix</keyword>
<feature type="transmembrane region" description="Helical" evidence="2">
    <location>
        <begin position="6"/>
        <end position="29"/>
    </location>
</feature>
<comment type="caution">
    <text evidence="4">The sequence shown here is derived from an EMBL/GenBank/DDBJ whole genome shotgun (WGS) entry which is preliminary data.</text>
</comment>
<evidence type="ECO:0000256" key="2">
    <source>
        <dbReference type="SAM" id="Phobius"/>
    </source>
</evidence>
<protein>
    <submittedName>
        <fullName evidence="4">SPFH domain-containing protein</fullName>
    </submittedName>
</protein>
<name>A0A5C6RU69_9FLAO</name>
<dbReference type="PANTHER" id="PTHR43327:SF31">
    <property type="entry name" value="HYPERSENSITIVE-INDUCED RESPONSE PROTEIN 2"/>
    <property type="match status" value="1"/>
</dbReference>
<keyword evidence="2" id="KW-0472">Membrane</keyword>
<dbReference type="InterPro" id="IPR001107">
    <property type="entry name" value="Band_7"/>
</dbReference>
<feature type="domain" description="Band 7" evidence="3">
    <location>
        <begin position="24"/>
        <end position="185"/>
    </location>
</feature>
<reference evidence="4 5" key="1">
    <citation type="submission" date="2019-08" db="EMBL/GenBank/DDBJ databases">
        <title>Genome of Vicingus serpentipes NCIMB 15042.</title>
        <authorList>
            <person name="Bowman J.P."/>
        </authorList>
    </citation>
    <scope>NUCLEOTIDE SEQUENCE [LARGE SCALE GENOMIC DNA]</scope>
    <source>
        <strain evidence="4 5">NCIMB 15042</strain>
    </source>
</reference>
<keyword evidence="5" id="KW-1185">Reference proteome</keyword>
<comment type="subcellular location">
    <subcellularLocation>
        <location evidence="1">Membrane</location>
        <topology evidence="1">Single-pass membrane protein</topology>
    </subcellularLocation>
</comment>
<accession>A0A5C6RU69</accession>
<dbReference type="PANTHER" id="PTHR43327">
    <property type="entry name" value="STOMATIN-LIKE PROTEIN 2, MITOCHONDRIAL"/>
    <property type="match status" value="1"/>
</dbReference>
<keyword evidence="2" id="KW-0812">Transmembrane</keyword>
<dbReference type="RefSeq" id="WP_147100028.1">
    <property type="nucleotide sequence ID" value="NZ_VOOS01000003.1"/>
</dbReference>
<dbReference type="InterPro" id="IPR036013">
    <property type="entry name" value="Band_7/SPFH_dom_sf"/>
</dbReference>
<dbReference type="GO" id="GO:0016020">
    <property type="term" value="C:membrane"/>
    <property type="evidence" value="ECO:0007669"/>
    <property type="project" value="UniProtKB-SubCell"/>
</dbReference>
<dbReference type="SUPFAM" id="SSF117892">
    <property type="entry name" value="Band 7/SPFH domain"/>
    <property type="match status" value="1"/>
</dbReference>
<dbReference type="SMART" id="SM00244">
    <property type="entry name" value="PHB"/>
    <property type="match status" value="1"/>
</dbReference>
<evidence type="ECO:0000259" key="3">
    <source>
        <dbReference type="SMART" id="SM00244"/>
    </source>
</evidence>
<organism evidence="4 5">
    <name type="scientific">Vicingus serpentipes</name>
    <dbReference type="NCBI Taxonomy" id="1926625"/>
    <lineage>
        <taxon>Bacteria</taxon>
        <taxon>Pseudomonadati</taxon>
        <taxon>Bacteroidota</taxon>
        <taxon>Flavobacteriia</taxon>
        <taxon>Flavobacteriales</taxon>
        <taxon>Vicingaceae</taxon>
        <taxon>Vicingus</taxon>
    </lineage>
</organism>
<dbReference type="Proteomes" id="UP000321721">
    <property type="component" value="Unassembled WGS sequence"/>
</dbReference>
<gene>
    <name evidence="4" type="ORF">FRY74_07180</name>
</gene>
<dbReference type="OrthoDB" id="9809197at2"/>
<evidence type="ECO:0000256" key="1">
    <source>
        <dbReference type="ARBA" id="ARBA00004167"/>
    </source>
</evidence>
<dbReference type="InterPro" id="IPR050710">
    <property type="entry name" value="Band7/mec-2_domain"/>
</dbReference>
<evidence type="ECO:0000313" key="5">
    <source>
        <dbReference type="Proteomes" id="UP000321721"/>
    </source>
</evidence>
<dbReference type="CDD" id="cd03407">
    <property type="entry name" value="SPFH_like_u4"/>
    <property type="match status" value="1"/>
</dbReference>
<dbReference type="Gene3D" id="3.30.479.30">
    <property type="entry name" value="Band 7 domain"/>
    <property type="match status" value="1"/>
</dbReference>
<sequence>MEPVASFFIGRTIFIVFAILFVFGAFFIVKQKTAVIIERLGKFNRVARSGFNLKIPIIDKKAGVVNLKVMELPVEVETKTKDDVFVRLIISVQYYVVETQEGISTSFYKFDNPARQIQSYVFDSIRSEVPNMLLDDVFSEKDKIAKAVQVELADTMEEYGFAIIKALITDIDPDQKVKHAMNEINAAKRLKEAAREYAEAEKIKVVAAAEAEAESKKLQGVGIADQRIAIANGMKQSVEQVKGAMEADVTGQQVMNMLFMTQHYDTISRLADQGVNTIFVPYSPGTVGDLQTQIQSSLIAADTITKTTQGKDYKKGVKKKDNDFEDFA</sequence>
<proteinExistence type="predicted"/>
<dbReference type="EMBL" id="VOOS01000003">
    <property type="protein sequence ID" value="TXB65200.1"/>
    <property type="molecule type" value="Genomic_DNA"/>
</dbReference>
<dbReference type="Pfam" id="PF01145">
    <property type="entry name" value="Band_7"/>
    <property type="match status" value="1"/>
</dbReference>
<dbReference type="AlphaFoldDB" id="A0A5C6RU69"/>